<dbReference type="Pfam" id="PF05368">
    <property type="entry name" value="NmrA"/>
    <property type="match status" value="1"/>
</dbReference>
<protein>
    <submittedName>
        <fullName evidence="2">NmrA family NAD(P)-binding protein</fullName>
    </submittedName>
</protein>
<dbReference type="Proteomes" id="UP001629953">
    <property type="component" value="Unassembled WGS sequence"/>
</dbReference>
<evidence type="ECO:0000259" key="1">
    <source>
        <dbReference type="Pfam" id="PF05368"/>
    </source>
</evidence>
<dbReference type="RefSeq" id="WP_408624171.1">
    <property type="nucleotide sequence ID" value="NZ_JBEQCT010000006.1"/>
</dbReference>
<sequence>MKKYIVTGVDGQLGSRVAENMAQQADAQDLLFTCSRMDRVLRPNMERWQNLGISIIEANYDNELQLLSAFEGGERLWMVSSVLNGPERIKQHKRVLDCAKRAGIQHITYTSFIGADKENYTQYVLPDHTWTEMYLHQLGVSFNVMRNNLYLENYFTNSLLMAHLSDYRWCTTAGEGKATFIAKDDSARVGAALLLGKGEVNQSYDITGVSISERSICELISDYSGIPYQYIPMDNEAFYHYLDSLHIPHATDGDYSKSPVPWCSNDMVTNERAISDGLMDVNSNNVELLTGMRPTNPTQLLPMYKFVWEKQLTNYWVMSSMIH</sequence>
<evidence type="ECO:0000313" key="2">
    <source>
        <dbReference type="EMBL" id="MFM2485909.1"/>
    </source>
</evidence>
<accession>A0ABW9G931</accession>
<name>A0ABW9G931_9GAMM</name>
<comment type="caution">
    <text evidence="2">The sequence shown here is derived from an EMBL/GenBank/DDBJ whole genome shotgun (WGS) entry which is preliminary data.</text>
</comment>
<evidence type="ECO:0000313" key="3">
    <source>
        <dbReference type="Proteomes" id="UP001629953"/>
    </source>
</evidence>
<dbReference type="InterPro" id="IPR008030">
    <property type="entry name" value="NmrA-like"/>
</dbReference>
<reference evidence="2 3" key="1">
    <citation type="journal article" date="2013" name="Int. J. Syst. Evol. Microbiol.">
        <title>Celerinatantimonas yamalensis sp. nov., a cold-adapted diazotrophic bacterium from a cold permafrost brine.</title>
        <authorList>
            <person name="Shcherbakova V."/>
            <person name="Chuvilskaya N."/>
            <person name="Rivkina E."/>
            <person name="Demidov N."/>
            <person name="Uchaeva V."/>
            <person name="Suetin S."/>
            <person name="Suzina N."/>
            <person name="Gilichinsky D."/>
        </authorList>
    </citation>
    <scope>NUCLEOTIDE SEQUENCE [LARGE SCALE GENOMIC DNA]</scope>
    <source>
        <strain evidence="2 3">C7</strain>
    </source>
</reference>
<organism evidence="2 3">
    <name type="scientific">Celerinatantimonas yamalensis</name>
    <dbReference type="NCBI Taxonomy" id="559956"/>
    <lineage>
        <taxon>Bacteria</taxon>
        <taxon>Pseudomonadati</taxon>
        <taxon>Pseudomonadota</taxon>
        <taxon>Gammaproteobacteria</taxon>
        <taxon>Celerinatantimonadaceae</taxon>
        <taxon>Celerinatantimonas</taxon>
    </lineage>
</organism>
<dbReference type="Gene3D" id="3.90.25.10">
    <property type="entry name" value="UDP-galactose 4-epimerase, domain 1"/>
    <property type="match status" value="1"/>
</dbReference>
<dbReference type="EMBL" id="JBEQCT010000006">
    <property type="protein sequence ID" value="MFM2485909.1"/>
    <property type="molecule type" value="Genomic_DNA"/>
</dbReference>
<proteinExistence type="predicted"/>
<dbReference type="SUPFAM" id="SSF51735">
    <property type="entry name" value="NAD(P)-binding Rossmann-fold domains"/>
    <property type="match status" value="1"/>
</dbReference>
<dbReference type="PANTHER" id="PTHR47129">
    <property type="entry name" value="QUINONE OXIDOREDUCTASE 2"/>
    <property type="match status" value="1"/>
</dbReference>
<dbReference type="InterPro" id="IPR036291">
    <property type="entry name" value="NAD(P)-bd_dom_sf"/>
</dbReference>
<dbReference type="Gene3D" id="3.40.50.720">
    <property type="entry name" value="NAD(P)-binding Rossmann-like Domain"/>
    <property type="match status" value="1"/>
</dbReference>
<gene>
    <name evidence="2" type="ORF">ABUE30_12730</name>
</gene>
<dbReference type="PANTHER" id="PTHR47129:SF1">
    <property type="entry name" value="NMRA-LIKE DOMAIN-CONTAINING PROTEIN"/>
    <property type="match status" value="1"/>
</dbReference>
<feature type="domain" description="NmrA-like" evidence="1">
    <location>
        <begin position="3"/>
        <end position="240"/>
    </location>
</feature>
<keyword evidence="3" id="KW-1185">Reference proteome</keyword>
<dbReference type="InterPro" id="IPR052718">
    <property type="entry name" value="NmrA-type_oxidoreductase"/>
</dbReference>